<dbReference type="Gene3D" id="3.60.15.10">
    <property type="entry name" value="Ribonuclease Z/Hydroxyacylglutathione hydrolase-like"/>
    <property type="match status" value="1"/>
</dbReference>
<gene>
    <name evidence="1" type="ORF">FKG95_04715</name>
</gene>
<dbReference type="PANTHER" id="PTHR39189:SF1">
    <property type="entry name" value="UPF0173 METAL-DEPENDENT HYDROLASE YTKL"/>
    <property type="match status" value="1"/>
</dbReference>
<dbReference type="InterPro" id="IPR036866">
    <property type="entry name" value="RibonucZ/Hydroxyglut_hydro"/>
</dbReference>
<sequence length="309" mass="33839">MRDKLKLGAIGAIVVTGVSVGALSALGTGLETWKSGKNHNRIIQVQNEGGVQADSGKVGVAFYSNSAFQITSPRGITVMVDPWRNDPSGAWGLWYRMDFPKVEVDIGMSTHAHFDHDAIDKLDANMLLDRMAGSFELGDVKITGIADKHQCVAPGTVAWTEAVKQFEGRDDVCPPTNARHFDNTLFVIETGGMKFLMWGDNRPNPPQKVWDQIGQVDVVFVPVDGSKHILDYEQADSVVAKVGAKIAIPHHYLVPETTFFTSTLQPATEWVETHENTMLDKPSIEIAAADLEGKSGHVYYFGSNNMVKN</sequence>
<dbReference type="EMBL" id="VHSH01000001">
    <property type="protein sequence ID" value="TQV83883.1"/>
    <property type="molecule type" value="Genomic_DNA"/>
</dbReference>
<evidence type="ECO:0000313" key="1">
    <source>
        <dbReference type="EMBL" id="TQV83883.1"/>
    </source>
</evidence>
<comment type="caution">
    <text evidence="1">The sequence shown here is derived from an EMBL/GenBank/DDBJ whole genome shotgun (WGS) entry which is preliminary data.</text>
</comment>
<dbReference type="Proteomes" id="UP000315252">
    <property type="component" value="Unassembled WGS sequence"/>
</dbReference>
<dbReference type="GO" id="GO:0016787">
    <property type="term" value="F:hydrolase activity"/>
    <property type="evidence" value="ECO:0007669"/>
    <property type="project" value="UniProtKB-KW"/>
</dbReference>
<dbReference type="OrthoDB" id="9789133at2"/>
<name>A0A545U393_9PROT</name>
<organism evidence="1 2">
    <name type="scientific">Denitrobaculum tricleocarpae</name>
    <dbReference type="NCBI Taxonomy" id="2591009"/>
    <lineage>
        <taxon>Bacteria</taxon>
        <taxon>Pseudomonadati</taxon>
        <taxon>Pseudomonadota</taxon>
        <taxon>Alphaproteobacteria</taxon>
        <taxon>Rhodospirillales</taxon>
        <taxon>Rhodospirillaceae</taxon>
        <taxon>Denitrobaculum</taxon>
    </lineage>
</organism>
<dbReference type="Pfam" id="PF13483">
    <property type="entry name" value="Lactamase_B_3"/>
    <property type="match status" value="1"/>
</dbReference>
<evidence type="ECO:0000313" key="2">
    <source>
        <dbReference type="Proteomes" id="UP000315252"/>
    </source>
</evidence>
<dbReference type="SUPFAM" id="SSF56281">
    <property type="entry name" value="Metallo-hydrolase/oxidoreductase"/>
    <property type="match status" value="1"/>
</dbReference>
<accession>A0A545U393</accession>
<reference evidence="1 2" key="1">
    <citation type="submission" date="2019-06" db="EMBL/GenBank/DDBJ databases">
        <title>Whole genome sequence for Rhodospirillaceae sp. R148.</title>
        <authorList>
            <person name="Wang G."/>
        </authorList>
    </citation>
    <scope>NUCLEOTIDE SEQUENCE [LARGE SCALE GENOMIC DNA]</scope>
    <source>
        <strain evidence="1 2">R148</strain>
    </source>
</reference>
<protein>
    <submittedName>
        <fullName evidence="1">Zn-dependent hydrolase</fullName>
    </submittedName>
</protein>
<dbReference type="AlphaFoldDB" id="A0A545U393"/>
<keyword evidence="2" id="KW-1185">Reference proteome</keyword>
<dbReference type="RefSeq" id="WP_142895118.1">
    <property type="nucleotide sequence ID" value="NZ_ML660052.1"/>
</dbReference>
<dbReference type="PANTHER" id="PTHR39189">
    <property type="entry name" value="UPF0173 METAL-DEPENDENT HYDROLASE YTKL"/>
    <property type="match status" value="1"/>
</dbReference>
<keyword evidence="1" id="KW-0378">Hydrolase</keyword>
<proteinExistence type="predicted"/>